<sequence>MAFRMREPHWEMLVTFFEANPSLVTGRFSGANGKEKQKQLWAEIAAQLNSLGLGQRSVDKWQKGGNIREDQKKTGGGPPLETPFSKFELRILEILGPLFIEGVNYLEIGLTKSTLVNRPKISFRNSIISQDGLLTQTILSASNSQAVQEKKSDTPTPNKTTTVLDPSPKLVDHSYTLSSAPKKLKADSGTIEKSYQETVVLLREIKETLKEVPAEIRDLKLELRELRNAITLSKSPSTTMETPIIKAIENTEQIVSLNIVPSTQNTNPVQTSSSTIVKDDITILQEIDFKPQKPPVPEIDGKNFILTRYIRLPLLKRKMPVPSVYVPSKSTVGGKTLEPVAKTSKKNPPKIPKGKMEEKKSESWYCKGCQEDRVADMRLCVICKCYLHDECLGLTKEDKIEGYICPYCS</sequence>
<reference evidence="9" key="1">
    <citation type="submission" date="2022-01" db="EMBL/GenBank/DDBJ databases">
        <authorList>
            <person name="King R."/>
        </authorList>
    </citation>
    <scope>NUCLEOTIDE SEQUENCE</scope>
</reference>
<protein>
    <recommendedName>
        <fullName evidence="2">Regulatory protein zeste</fullName>
    </recommendedName>
</protein>
<dbReference type="OrthoDB" id="6771133at2759"/>
<evidence type="ECO:0000313" key="9">
    <source>
        <dbReference type="EMBL" id="CAG9765755.1"/>
    </source>
</evidence>
<feature type="compositionally biased region" description="Polar residues" evidence="7">
    <location>
        <begin position="154"/>
        <end position="164"/>
    </location>
</feature>
<proteinExistence type="predicted"/>
<keyword evidence="4" id="KW-0804">Transcription</keyword>
<dbReference type="Proteomes" id="UP001152799">
    <property type="component" value="Chromosome 3"/>
</dbReference>
<dbReference type="InterPro" id="IPR028002">
    <property type="entry name" value="Myb_DNA-bind_5"/>
</dbReference>
<dbReference type="InterPro" id="IPR011011">
    <property type="entry name" value="Znf_FYVE_PHD"/>
</dbReference>
<evidence type="ECO:0000256" key="2">
    <source>
        <dbReference type="ARBA" id="ARBA00016807"/>
    </source>
</evidence>
<evidence type="ECO:0000259" key="8">
    <source>
        <dbReference type="Pfam" id="PF13873"/>
    </source>
</evidence>
<keyword evidence="10" id="KW-1185">Reference proteome</keyword>
<feature type="coiled-coil region" evidence="6">
    <location>
        <begin position="202"/>
        <end position="229"/>
    </location>
</feature>
<dbReference type="CDD" id="cd15489">
    <property type="entry name" value="PHD_SF"/>
    <property type="match status" value="1"/>
</dbReference>
<evidence type="ECO:0000256" key="4">
    <source>
        <dbReference type="ARBA" id="ARBA00023163"/>
    </source>
</evidence>
<evidence type="ECO:0000256" key="5">
    <source>
        <dbReference type="ARBA" id="ARBA00025466"/>
    </source>
</evidence>
<comment type="subunit">
    <text evidence="1">Self-associates forming complexes of several hundred monomers.</text>
</comment>
<dbReference type="EMBL" id="OU892279">
    <property type="protein sequence ID" value="CAG9765755.1"/>
    <property type="molecule type" value="Genomic_DNA"/>
</dbReference>
<keyword evidence="3" id="KW-0805">Transcription regulation</keyword>
<dbReference type="SUPFAM" id="SSF57903">
    <property type="entry name" value="FYVE/PHD zinc finger"/>
    <property type="match status" value="1"/>
</dbReference>
<accession>A0A9N9QNV1</accession>
<feature type="domain" description="Myb/SANT-like DNA-binding" evidence="8">
    <location>
        <begin position="11"/>
        <end position="63"/>
    </location>
</feature>
<organism evidence="9 10">
    <name type="scientific">Ceutorhynchus assimilis</name>
    <name type="common">cabbage seed weevil</name>
    <dbReference type="NCBI Taxonomy" id="467358"/>
    <lineage>
        <taxon>Eukaryota</taxon>
        <taxon>Metazoa</taxon>
        <taxon>Ecdysozoa</taxon>
        <taxon>Arthropoda</taxon>
        <taxon>Hexapoda</taxon>
        <taxon>Insecta</taxon>
        <taxon>Pterygota</taxon>
        <taxon>Neoptera</taxon>
        <taxon>Endopterygota</taxon>
        <taxon>Coleoptera</taxon>
        <taxon>Polyphaga</taxon>
        <taxon>Cucujiformia</taxon>
        <taxon>Curculionidae</taxon>
        <taxon>Ceutorhynchinae</taxon>
        <taxon>Ceutorhynchus</taxon>
    </lineage>
</organism>
<name>A0A9N9QNV1_9CUCU</name>
<evidence type="ECO:0000256" key="1">
    <source>
        <dbReference type="ARBA" id="ARBA00011764"/>
    </source>
</evidence>
<gene>
    <name evidence="9" type="ORF">CEUTPL_LOCUS6358</name>
</gene>
<evidence type="ECO:0000256" key="6">
    <source>
        <dbReference type="SAM" id="Coils"/>
    </source>
</evidence>
<keyword evidence="6" id="KW-0175">Coiled coil</keyword>
<dbReference type="AlphaFoldDB" id="A0A9N9QNV1"/>
<evidence type="ECO:0000256" key="3">
    <source>
        <dbReference type="ARBA" id="ARBA00023015"/>
    </source>
</evidence>
<feature type="region of interest" description="Disordered" evidence="7">
    <location>
        <begin position="145"/>
        <end position="168"/>
    </location>
</feature>
<dbReference type="Pfam" id="PF13873">
    <property type="entry name" value="Myb_DNA-bind_5"/>
    <property type="match status" value="1"/>
</dbReference>
<evidence type="ECO:0000256" key="7">
    <source>
        <dbReference type="SAM" id="MobiDB-lite"/>
    </source>
</evidence>
<comment type="function">
    <text evidence="5">Involved in transvection phenomena (= synapsis-dependent gene expression), where the synaptic pairing of chromosomes carrying genes with which zeste interacts influences the expression of these genes. Zeste binds to DNA and stimulates transcription from a nearby promoter.</text>
</comment>
<dbReference type="Gene3D" id="3.30.40.10">
    <property type="entry name" value="Zinc/RING finger domain, C3HC4 (zinc finger)"/>
    <property type="match status" value="1"/>
</dbReference>
<evidence type="ECO:0000313" key="10">
    <source>
        <dbReference type="Proteomes" id="UP001152799"/>
    </source>
</evidence>
<dbReference type="InterPro" id="IPR013083">
    <property type="entry name" value="Znf_RING/FYVE/PHD"/>
</dbReference>